<dbReference type="AlphaFoldDB" id="A0A841UDS6"/>
<proteinExistence type="predicted"/>
<name>A0A841UDS6_9BACL</name>
<comment type="caution">
    <text evidence="2">The sequence shown here is derived from an EMBL/GenBank/DDBJ whole genome shotgun (WGS) entry which is preliminary data.</text>
</comment>
<evidence type="ECO:0000313" key="2">
    <source>
        <dbReference type="EMBL" id="MBB6696081.1"/>
    </source>
</evidence>
<dbReference type="RefSeq" id="WP_185140020.1">
    <property type="nucleotide sequence ID" value="NZ_JACJVR010000175.1"/>
</dbReference>
<protein>
    <submittedName>
        <fullName evidence="2">Uncharacterized protein</fullName>
    </submittedName>
</protein>
<sequence length="121" mass="13764">MNSSNEIAFNSPPHFGMVMNPIFLYYIEHTFLCQAEKRRQPGGKQRLKKRKSKRSQRENGKKEGPKMRLKSRYKRRLMVYGAGGISLIGGENKQSVMRKPDCAQGRENGGYDGTELKGEPA</sequence>
<feature type="compositionally biased region" description="Basic residues" evidence="1">
    <location>
        <begin position="45"/>
        <end position="54"/>
    </location>
</feature>
<evidence type="ECO:0000256" key="1">
    <source>
        <dbReference type="SAM" id="MobiDB-lite"/>
    </source>
</evidence>
<feature type="region of interest" description="Disordered" evidence="1">
    <location>
        <begin position="90"/>
        <end position="121"/>
    </location>
</feature>
<dbReference type="EMBL" id="JACJVR010000175">
    <property type="protein sequence ID" value="MBB6696081.1"/>
    <property type="molecule type" value="Genomic_DNA"/>
</dbReference>
<keyword evidence="3" id="KW-1185">Reference proteome</keyword>
<gene>
    <name evidence="2" type="ORF">H7B90_32300</name>
</gene>
<evidence type="ECO:0000313" key="3">
    <source>
        <dbReference type="Proteomes" id="UP000553776"/>
    </source>
</evidence>
<feature type="region of interest" description="Disordered" evidence="1">
    <location>
        <begin position="36"/>
        <end position="71"/>
    </location>
</feature>
<organism evidence="2 3">
    <name type="scientific">Cohnella xylanilytica</name>
    <dbReference type="NCBI Taxonomy" id="557555"/>
    <lineage>
        <taxon>Bacteria</taxon>
        <taxon>Bacillati</taxon>
        <taxon>Bacillota</taxon>
        <taxon>Bacilli</taxon>
        <taxon>Bacillales</taxon>
        <taxon>Paenibacillaceae</taxon>
        <taxon>Cohnella</taxon>
    </lineage>
</organism>
<dbReference type="Proteomes" id="UP000553776">
    <property type="component" value="Unassembled WGS sequence"/>
</dbReference>
<feature type="compositionally biased region" description="Basic and acidic residues" evidence="1">
    <location>
        <begin position="55"/>
        <end position="66"/>
    </location>
</feature>
<reference evidence="2 3" key="1">
    <citation type="submission" date="2020-08" db="EMBL/GenBank/DDBJ databases">
        <title>Cohnella phylogeny.</title>
        <authorList>
            <person name="Dunlap C."/>
        </authorList>
    </citation>
    <scope>NUCLEOTIDE SEQUENCE [LARGE SCALE GENOMIC DNA]</scope>
    <source>
        <strain evidence="2 3">DSM 25239</strain>
    </source>
</reference>
<accession>A0A841UDS6</accession>